<feature type="region of interest" description="Disordered" evidence="1">
    <location>
        <begin position="23"/>
        <end position="43"/>
    </location>
</feature>
<comment type="caution">
    <text evidence="3">The sequence shown here is derived from an EMBL/GenBank/DDBJ whole genome shotgun (WGS) entry which is preliminary data.</text>
</comment>
<evidence type="ECO:0000256" key="2">
    <source>
        <dbReference type="SAM" id="SignalP"/>
    </source>
</evidence>
<keyword evidence="2" id="KW-0732">Signal</keyword>
<accession>A0ABW2YRU8</accession>
<dbReference type="Pfam" id="PF19841">
    <property type="entry name" value="GldN"/>
    <property type="match status" value="1"/>
</dbReference>
<evidence type="ECO:0000313" key="4">
    <source>
        <dbReference type="Proteomes" id="UP001596958"/>
    </source>
</evidence>
<keyword evidence="4" id="KW-1185">Reference proteome</keyword>
<evidence type="ECO:0000313" key="3">
    <source>
        <dbReference type="EMBL" id="MFD0748695.1"/>
    </source>
</evidence>
<feature type="signal peptide" evidence="2">
    <location>
        <begin position="1"/>
        <end position="19"/>
    </location>
</feature>
<dbReference type="NCBIfam" id="TIGR03523">
    <property type="entry name" value="GldN"/>
    <property type="match status" value="1"/>
</dbReference>
<evidence type="ECO:0000256" key="1">
    <source>
        <dbReference type="SAM" id="MobiDB-lite"/>
    </source>
</evidence>
<dbReference type="InterPro" id="IPR019847">
    <property type="entry name" value="Gliding_motility_assoc_GldN"/>
</dbReference>
<organism evidence="3 4">
    <name type="scientific">Mucilaginibacter calamicampi</name>
    <dbReference type="NCBI Taxonomy" id="1302352"/>
    <lineage>
        <taxon>Bacteria</taxon>
        <taxon>Pseudomonadati</taxon>
        <taxon>Bacteroidota</taxon>
        <taxon>Sphingobacteriia</taxon>
        <taxon>Sphingobacteriales</taxon>
        <taxon>Sphingobacteriaceae</taxon>
        <taxon>Mucilaginibacter</taxon>
    </lineage>
</organism>
<protein>
    <submittedName>
        <fullName evidence="3">Gliding motility protein GldN</fullName>
    </submittedName>
</protein>
<gene>
    <name evidence="3" type="primary">gldN</name>
    <name evidence="3" type="ORF">ACFQZS_00985</name>
</gene>
<dbReference type="EMBL" id="JBHTHU010000001">
    <property type="protein sequence ID" value="MFD0748695.1"/>
    <property type="molecule type" value="Genomic_DNA"/>
</dbReference>
<reference evidence="4" key="1">
    <citation type="journal article" date="2019" name="Int. J. Syst. Evol. Microbiol.">
        <title>The Global Catalogue of Microorganisms (GCM) 10K type strain sequencing project: providing services to taxonomists for standard genome sequencing and annotation.</title>
        <authorList>
            <consortium name="The Broad Institute Genomics Platform"/>
            <consortium name="The Broad Institute Genome Sequencing Center for Infectious Disease"/>
            <person name="Wu L."/>
            <person name="Ma J."/>
        </authorList>
    </citation>
    <scope>NUCLEOTIDE SEQUENCE [LARGE SCALE GENOMIC DNA]</scope>
    <source>
        <strain evidence="4">CCUG 63418</strain>
    </source>
</reference>
<sequence>MRKTLLIGGLCLAFVTSFAQTRNRAAKPAPKKNTPARVAAGASQRDNTIAPLDTTPKVAIAPVTAEAPKPFDRPQDGYYKKESFAQAKATPYANLRESDVAFAKRVWREIDVREKMNQYLASPKARLIDVLMDAIKAGELTAYSPIPTKEDPNGDSFSVPLTPEKAYATMADSSLVEKRDRDGNITSSSMVAGQFNPDSVVRFRIKEDWVFDKQRGVMEPRIIGLAPMIKERTGGVNINLDYQPAFWVYFPAARHILVTKEAFNRNNDATSLSFDDMFVKRIFSSVIVKVSNDRDERIKDYAQGIDRLYESERLKKELFDWELNLWQY</sequence>
<name>A0ABW2YRU8_9SPHI</name>
<dbReference type="Proteomes" id="UP001596958">
    <property type="component" value="Unassembled WGS sequence"/>
</dbReference>
<feature type="chain" id="PRO_5046911802" evidence="2">
    <location>
        <begin position="20"/>
        <end position="328"/>
    </location>
</feature>
<dbReference type="RefSeq" id="WP_377096325.1">
    <property type="nucleotide sequence ID" value="NZ_JBHTHU010000001.1"/>
</dbReference>
<feature type="compositionally biased region" description="Low complexity" evidence="1">
    <location>
        <begin position="23"/>
        <end position="37"/>
    </location>
</feature>
<proteinExistence type="predicted"/>